<dbReference type="Proteomes" id="UP001234495">
    <property type="component" value="Unassembled WGS sequence"/>
</dbReference>
<keyword evidence="2" id="KW-1185">Reference proteome</keyword>
<evidence type="ECO:0000313" key="2">
    <source>
        <dbReference type="Proteomes" id="UP001234495"/>
    </source>
</evidence>
<sequence>MNYLQLLATLGIGGAHPGGLLLTKKIFEQEQFPLNYTILDAGCE</sequence>
<evidence type="ECO:0000313" key="1">
    <source>
        <dbReference type="EMBL" id="MDQ0228903.1"/>
    </source>
</evidence>
<reference evidence="1 2" key="1">
    <citation type="submission" date="2023-07" db="EMBL/GenBank/DDBJ databases">
        <title>Genomic Encyclopedia of Type Strains, Phase IV (KMG-IV): sequencing the most valuable type-strain genomes for metagenomic binning, comparative biology and taxonomic classification.</title>
        <authorList>
            <person name="Goeker M."/>
        </authorList>
    </citation>
    <scope>NUCLEOTIDE SEQUENCE [LARGE SCALE GENOMIC DNA]</scope>
    <source>
        <strain evidence="1 2">DSM 29005</strain>
    </source>
</reference>
<name>A0ABT9ZBC3_9BACI</name>
<organism evidence="1 2">
    <name type="scientific">Metabacillus malikii</name>
    <dbReference type="NCBI Taxonomy" id="1504265"/>
    <lineage>
        <taxon>Bacteria</taxon>
        <taxon>Bacillati</taxon>
        <taxon>Bacillota</taxon>
        <taxon>Bacilli</taxon>
        <taxon>Bacillales</taxon>
        <taxon>Bacillaceae</taxon>
        <taxon>Metabacillus</taxon>
    </lineage>
</organism>
<dbReference type="RefSeq" id="WP_307335696.1">
    <property type="nucleotide sequence ID" value="NZ_JAUSUD010000001.1"/>
</dbReference>
<proteinExistence type="predicted"/>
<gene>
    <name evidence="1" type="ORF">J2S19_000153</name>
</gene>
<protein>
    <submittedName>
        <fullName evidence="1">Uncharacterized protein</fullName>
    </submittedName>
</protein>
<accession>A0ABT9ZBC3</accession>
<comment type="caution">
    <text evidence="1">The sequence shown here is derived from an EMBL/GenBank/DDBJ whole genome shotgun (WGS) entry which is preliminary data.</text>
</comment>
<dbReference type="EMBL" id="JAUSUD010000001">
    <property type="protein sequence ID" value="MDQ0228903.1"/>
    <property type="molecule type" value="Genomic_DNA"/>
</dbReference>